<gene>
    <name evidence="3" type="ORF">DWB85_00860</name>
</gene>
<evidence type="ECO:0000313" key="4">
    <source>
        <dbReference type="Proteomes" id="UP000265509"/>
    </source>
</evidence>
<protein>
    <submittedName>
        <fullName evidence="3">Type II toxin-antitoxin system RelE/ParE family toxin</fullName>
    </submittedName>
</protein>
<organism evidence="3 4">
    <name type="scientific">Seongchinamella sediminis</name>
    <dbReference type="NCBI Taxonomy" id="2283635"/>
    <lineage>
        <taxon>Bacteria</taxon>
        <taxon>Pseudomonadati</taxon>
        <taxon>Pseudomonadota</taxon>
        <taxon>Gammaproteobacteria</taxon>
        <taxon>Cellvibrionales</taxon>
        <taxon>Halieaceae</taxon>
        <taxon>Seongchinamella</taxon>
    </lineage>
</organism>
<accession>A0A3L7E413</accession>
<dbReference type="Pfam" id="PF05016">
    <property type="entry name" value="ParE_toxin"/>
    <property type="match status" value="1"/>
</dbReference>
<dbReference type="EMBL" id="QRAN01000001">
    <property type="protein sequence ID" value="RLQ23735.1"/>
    <property type="molecule type" value="Genomic_DNA"/>
</dbReference>
<name>A0A3L7E413_9GAMM</name>
<dbReference type="InterPro" id="IPR035093">
    <property type="entry name" value="RelE/ParE_toxin_dom_sf"/>
</dbReference>
<dbReference type="InterPro" id="IPR051803">
    <property type="entry name" value="TA_system_RelE-like_toxin"/>
</dbReference>
<dbReference type="RefSeq" id="WP_117952270.1">
    <property type="nucleotide sequence ID" value="NZ_QRAN01000001.1"/>
</dbReference>
<comment type="caution">
    <text evidence="3">The sequence shown here is derived from an EMBL/GenBank/DDBJ whole genome shotgun (WGS) entry which is preliminary data.</text>
</comment>
<dbReference type="SUPFAM" id="SSF143011">
    <property type="entry name" value="RelE-like"/>
    <property type="match status" value="1"/>
</dbReference>
<reference evidence="3 4" key="1">
    <citation type="submission" date="2018-07" db="EMBL/GenBank/DDBJ databases">
        <title>Halioglobus sp. genome submission.</title>
        <authorList>
            <person name="Ye M.-Q."/>
            <person name="Du Z.-J."/>
        </authorList>
    </citation>
    <scope>NUCLEOTIDE SEQUENCE [LARGE SCALE GENOMIC DNA]</scope>
    <source>
        <strain evidence="3 4">U0301</strain>
    </source>
</reference>
<dbReference type="PANTHER" id="PTHR33755">
    <property type="entry name" value="TOXIN PARE1-RELATED"/>
    <property type="match status" value="1"/>
</dbReference>
<evidence type="ECO:0000313" key="3">
    <source>
        <dbReference type="EMBL" id="RLQ23735.1"/>
    </source>
</evidence>
<dbReference type="Gene3D" id="3.30.2310.20">
    <property type="entry name" value="RelE-like"/>
    <property type="match status" value="1"/>
</dbReference>
<dbReference type="PANTHER" id="PTHR33755:SF5">
    <property type="entry name" value="TYPE II TOXIN-ANTITOXIN SYSTEM RELE_PARE FAMILY TOXIN"/>
    <property type="match status" value="1"/>
</dbReference>
<dbReference type="AlphaFoldDB" id="A0A3L7E413"/>
<evidence type="ECO:0000256" key="2">
    <source>
        <dbReference type="ARBA" id="ARBA00022649"/>
    </source>
</evidence>
<dbReference type="OrthoDB" id="9798046at2"/>
<keyword evidence="4" id="KW-1185">Reference proteome</keyword>
<comment type="similarity">
    <text evidence="1">Belongs to the RelE toxin family.</text>
</comment>
<proteinExistence type="inferred from homology"/>
<sequence>MDYSVVWSGDALDDIDALAKYIARDSLFYAQQVVTEVMAAGDTLAGQPTRGRVVPELKEPSIRERFIYSYRLIYEIRDAEREVHMLAVLHGKRLLSSVARFQEQD</sequence>
<dbReference type="InterPro" id="IPR007712">
    <property type="entry name" value="RelE/ParE_toxin"/>
</dbReference>
<keyword evidence="2" id="KW-1277">Toxin-antitoxin system</keyword>
<dbReference type="Proteomes" id="UP000265509">
    <property type="component" value="Unassembled WGS sequence"/>
</dbReference>
<evidence type="ECO:0000256" key="1">
    <source>
        <dbReference type="ARBA" id="ARBA00006226"/>
    </source>
</evidence>